<dbReference type="InterPro" id="IPR036052">
    <property type="entry name" value="TrpB-like_PALP_sf"/>
</dbReference>
<dbReference type="EMBL" id="GDJX01013919">
    <property type="protein sequence ID" value="JAT54017.1"/>
    <property type="molecule type" value="Transcribed_RNA"/>
</dbReference>
<dbReference type="GO" id="GO:0009069">
    <property type="term" value="P:serine family amino acid metabolic process"/>
    <property type="evidence" value="ECO:0007669"/>
    <property type="project" value="UniProtKB-ARBA"/>
</dbReference>
<dbReference type="InterPro" id="IPR050214">
    <property type="entry name" value="Cys_Synth/Cystath_Beta-Synth"/>
</dbReference>
<name>A0A1D1YH96_9ARAE</name>
<dbReference type="Pfam" id="PF00291">
    <property type="entry name" value="PALP"/>
    <property type="match status" value="1"/>
</dbReference>
<dbReference type="GO" id="GO:0006534">
    <property type="term" value="P:cysteine metabolic process"/>
    <property type="evidence" value="ECO:0007669"/>
    <property type="project" value="UniProtKB-ARBA"/>
</dbReference>
<organism evidence="5">
    <name type="scientific">Anthurium amnicola</name>
    <dbReference type="NCBI Taxonomy" id="1678845"/>
    <lineage>
        <taxon>Eukaryota</taxon>
        <taxon>Viridiplantae</taxon>
        <taxon>Streptophyta</taxon>
        <taxon>Embryophyta</taxon>
        <taxon>Tracheophyta</taxon>
        <taxon>Spermatophyta</taxon>
        <taxon>Magnoliopsida</taxon>
        <taxon>Liliopsida</taxon>
        <taxon>Araceae</taxon>
        <taxon>Pothoideae</taxon>
        <taxon>Potheae</taxon>
        <taxon>Anthurium</taxon>
    </lineage>
</organism>
<dbReference type="FunFam" id="3.40.50.1100:FF:000003">
    <property type="entry name" value="Cystathionine beta-synthase"/>
    <property type="match status" value="1"/>
</dbReference>
<gene>
    <name evidence="5" type="primary">RCS3_1</name>
    <name evidence="5" type="ORF">g.57151</name>
</gene>
<evidence type="ECO:0000313" key="5">
    <source>
        <dbReference type="EMBL" id="JAT54017.1"/>
    </source>
</evidence>
<reference evidence="5" key="1">
    <citation type="submission" date="2015-07" db="EMBL/GenBank/DDBJ databases">
        <title>Transcriptome Assembly of Anthurium amnicola.</title>
        <authorList>
            <person name="Suzuki J."/>
        </authorList>
    </citation>
    <scope>NUCLEOTIDE SEQUENCE</scope>
</reference>
<dbReference type="Gene3D" id="3.40.50.1100">
    <property type="match status" value="2"/>
</dbReference>
<dbReference type="AlphaFoldDB" id="A0A1D1YH96"/>
<accession>A0A1D1YH96</accession>
<sequence>MQRRSGVAALISSSEREDGRECIASNITELIGWTPLLELKQITKKDGVDVRLVGKLESYQPLSSVKDRGALRMIEDAEEKGFITPGITTLVEPTSGNLGISLACIAAQKGYKFIAVMPNHFSLERRILLKYLGADIKLTDSKLGFQGQLEKLDQLKANIPNVYVLDQFSNPANPAAHFSSTGPEIWEDTEGKIDIFVCGSGSGGTLSGAGSYLRMKKPSLKIICVEPSDSPVISGFQHNTCCLCNFTSLILQLKHHFEQKMDIQHFNRAISCFHLTAAIGHGKTLVVRQFRSMNKI</sequence>
<evidence type="ECO:0000259" key="4">
    <source>
        <dbReference type="Pfam" id="PF00291"/>
    </source>
</evidence>
<evidence type="ECO:0000256" key="3">
    <source>
        <dbReference type="ARBA" id="ARBA00022898"/>
    </source>
</evidence>
<evidence type="ECO:0000256" key="1">
    <source>
        <dbReference type="ARBA" id="ARBA00001933"/>
    </source>
</evidence>
<dbReference type="SUPFAM" id="SSF53686">
    <property type="entry name" value="Tryptophan synthase beta subunit-like PLP-dependent enzymes"/>
    <property type="match status" value="1"/>
</dbReference>
<dbReference type="InterPro" id="IPR001926">
    <property type="entry name" value="TrpB-like_PALP"/>
</dbReference>
<proteinExistence type="inferred from homology"/>
<comment type="similarity">
    <text evidence="2">Belongs to the cysteine synthase/cystathionine beta-synthase family.</text>
</comment>
<feature type="domain" description="Tryptophan synthase beta chain-like PALP" evidence="4">
    <location>
        <begin position="27"/>
        <end position="237"/>
    </location>
</feature>
<protein>
    <submittedName>
        <fullName evidence="5">Cysteine synthase</fullName>
    </submittedName>
</protein>
<keyword evidence="3" id="KW-0663">Pyridoxal phosphate</keyword>
<dbReference type="GO" id="GO:0044272">
    <property type="term" value="P:sulfur compound biosynthetic process"/>
    <property type="evidence" value="ECO:0007669"/>
    <property type="project" value="UniProtKB-ARBA"/>
</dbReference>
<evidence type="ECO:0000256" key="2">
    <source>
        <dbReference type="ARBA" id="ARBA00007103"/>
    </source>
</evidence>
<dbReference type="CDD" id="cd01561">
    <property type="entry name" value="CBS_like"/>
    <property type="match status" value="1"/>
</dbReference>
<dbReference type="PANTHER" id="PTHR10314">
    <property type="entry name" value="CYSTATHIONINE BETA-SYNTHASE"/>
    <property type="match status" value="1"/>
</dbReference>
<comment type="cofactor">
    <cofactor evidence="1">
        <name>pyridoxal 5'-phosphate</name>
        <dbReference type="ChEBI" id="CHEBI:597326"/>
    </cofactor>
</comment>